<dbReference type="OrthoDB" id="10363924at2759"/>
<feature type="non-terminal residue" evidence="1">
    <location>
        <position position="173"/>
    </location>
</feature>
<proteinExistence type="predicted"/>
<dbReference type="InParanoid" id="A0A2P5C509"/>
<organism evidence="1 2">
    <name type="scientific">Trema orientale</name>
    <name type="common">Charcoal tree</name>
    <name type="synonym">Celtis orientalis</name>
    <dbReference type="NCBI Taxonomy" id="63057"/>
    <lineage>
        <taxon>Eukaryota</taxon>
        <taxon>Viridiplantae</taxon>
        <taxon>Streptophyta</taxon>
        <taxon>Embryophyta</taxon>
        <taxon>Tracheophyta</taxon>
        <taxon>Spermatophyta</taxon>
        <taxon>Magnoliopsida</taxon>
        <taxon>eudicotyledons</taxon>
        <taxon>Gunneridae</taxon>
        <taxon>Pentapetalae</taxon>
        <taxon>rosids</taxon>
        <taxon>fabids</taxon>
        <taxon>Rosales</taxon>
        <taxon>Cannabaceae</taxon>
        <taxon>Trema</taxon>
    </lineage>
</organism>
<dbReference type="AlphaFoldDB" id="A0A2P5C509"/>
<dbReference type="EMBL" id="JXTC01000412">
    <property type="protein sequence ID" value="PON56098.1"/>
    <property type="molecule type" value="Genomic_DNA"/>
</dbReference>
<name>A0A2P5C509_TREOI</name>
<protein>
    <submittedName>
        <fullName evidence="1">Uncharacterized protein</fullName>
    </submittedName>
</protein>
<sequence length="173" mass="20841">MAWERFKTRLSREPDHELLKWYQFQLFIKGLNPISRSWVEDRYGFPIFEERSEDEAYQIMEDMGRFDSEYFYFKESSRELEEEEPQDMLVVNEVQETNDLAASLVYTSIPPTVSYLPLEPPFQYYTLYNLESKMKFLFEADHLKSGHFGFMGNHYLHPVKLEDYCNKCTFMVV</sequence>
<accession>A0A2P5C509</accession>
<reference evidence="2" key="1">
    <citation type="submission" date="2016-06" db="EMBL/GenBank/DDBJ databases">
        <title>Parallel loss of symbiosis genes in relatives of nitrogen-fixing non-legume Parasponia.</title>
        <authorList>
            <person name="Van Velzen R."/>
            <person name="Holmer R."/>
            <person name="Bu F."/>
            <person name="Rutten L."/>
            <person name="Van Zeijl A."/>
            <person name="Liu W."/>
            <person name="Santuari L."/>
            <person name="Cao Q."/>
            <person name="Sharma T."/>
            <person name="Shen D."/>
            <person name="Roswanjaya Y."/>
            <person name="Wardhani T."/>
            <person name="Kalhor M.S."/>
            <person name="Jansen J."/>
            <person name="Van den Hoogen J."/>
            <person name="Gungor B."/>
            <person name="Hartog M."/>
            <person name="Hontelez J."/>
            <person name="Verver J."/>
            <person name="Yang W.-C."/>
            <person name="Schijlen E."/>
            <person name="Repin R."/>
            <person name="Schilthuizen M."/>
            <person name="Schranz E."/>
            <person name="Heidstra R."/>
            <person name="Miyata K."/>
            <person name="Fedorova E."/>
            <person name="Kohlen W."/>
            <person name="Bisseling T."/>
            <person name="Smit S."/>
            <person name="Geurts R."/>
        </authorList>
    </citation>
    <scope>NUCLEOTIDE SEQUENCE [LARGE SCALE GENOMIC DNA]</scope>
    <source>
        <strain evidence="2">cv. RG33-2</strain>
    </source>
</reference>
<dbReference type="Proteomes" id="UP000237000">
    <property type="component" value="Unassembled WGS sequence"/>
</dbReference>
<evidence type="ECO:0000313" key="1">
    <source>
        <dbReference type="EMBL" id="PON56098.1"/>
    </source>
</evidence>
<keyword evidence="2" id="KW-1185">Reference proteome</keyword>
<comment type="caution">
    <text evidence="1">The sequence shown here is derived from an EMBL/GenBank/DDBJ whole genome shotgun (WGS) entry which is preliminary data.</text>
</comment>
<gene>
    <name evidence="1" type="ORF">TorRG33x02_297600</name>
</gene>
<evidence type="ECO:0000313" key="2">
    <source>
        <dbReference type="Proteomes" id="UP000237000"/>
    </source>
</evidence>